<dbReference type="WBParaSite" id="HNAJ_0001239201-mRNA-1">
    <property type="protein sequence ID" value="HNAJ_0001239201-mRNA-1"/>
    <property type="gene ID" value="HNAJ_0001239201"/>
</dbReference>
<accession>A0A0R3TX04</accession>
<gene>
    <name evidence="1" type="ORF">HNAJ_LOCUS12377</name>
</gene>
<reference evidence="3" key="1">
    <citation type="submission" date="2017-02" db="UniProtKB">
        <authorList>
            <consortium name="WormBaseParasite"/>
        </authorList>
    </citation>
    <scope>IDENTIFICATION</scope>
</reference>
<sequence length="75" mass="8974">MEALIRGEFQNPHNEGLNQERIHVTNELKARTKEKQWTVETKGKQWTVALSDCNELKVRTKEKQWRVALYHIEEK</sequence>
<name>A0A0R3TX04_RODNA</name>
<dbReference type="EMBL" id="UZAE01014255">
    <property type="protein sequence ID" value="VDO12915.1"/>
    <property type="molecule type" value="Genomic_DNA"/>
</dbReference>
<reference evidence="1 2" key="2">
    <citation type="submission" date="2018-11" db="EMBL/GenBank/DDBJ databases">
        <authorList>
            <consortium name="Pathogen Informatics"/>
        </authorList>
    </citation>
    <scope>NUCLEOTIDE SEQUENCE [LARGE SCALE GENOMIC DNA]</scope>
</reference>
<evidence type="ECO:0000313" key="3">
    <source>
        <dbReference type="WBParaSite" id="HNAJ_0001239201-mRNA-1"/>
    </source>
</evidence>
<evidence type="ECO:0000313" key="1">
    <source>
        <dbReference type="EMBL" id="VDO12915.1"/>
    </source>
</evidence>
<dbReference type="Proteomes" id="UP000278807">
    <property type="component" value="Unassembled WGS sequence"/>
</dbReference>
<dbReference type="AlphaFoldDB" id="A0A0R3TX04"/>
<keyword evidence="2" id="KW-1185">Reference proteome</keyword>
<proteinExistence type="predicted"/>
<evidence type="ECO:0000313" key="2">
    <source>
        <dbReference type="Proteomes" id="UP000278807"/>
    </source>
</evidence>
<organism evidence="3">
    <name type="scientific">Rodentolepis nana</name>
    <name type="common">Dwarf tapeworm</name>
    <name type="synonym">Hymenolepis nana</name>
    <dbReference type="NCBI Taxonomy" id="102285"/>
    <lineage>
        <taxon>Eukaryota</taxon>
        <taxon>Metazoa</taxon>
        <taxon>Spiralia</taxon>
        <taxon>Lophotrochozoa</taxon>
        <taxon>Platyhelminthes</taxon>
        <taxon>Cestoda</taxon>
        <taxon>Eucestoda</taxon>
        <taxon>Cyclophyllidea</taxon>
        <taxon>Hymenolepididae</taxon>
        <taxon>Rodentolepis</taxon>
    </lineage>
</organism>
<protein>
    <submittedName>
        <fullName evidence="3">DUF4258 domain-containing protein</fullName>
    </submittedName>
</protein>